<dbReference type="AlphaFoldDB" id="A0A915KPP4"/>
<dbReference type="WBParaSite" id="nRc.2.0.1.t40857-RA">
    <property type="protein sequence ID" value="nRc.2.0.1.t40857-RA"/>
    <property type="gene ID" value="nRc.2.0.1.g40857"/>
</dbReference>
<reference evidence="2" key="1">
    <citation type="submission" date="2022-11" db="UniProtKB">
        <authorList>
            <consortium name="WormBaseParasite"/>
        </authorList>
    </citation>
    <scope>IDENTIFICATION</scope>
</reference>
<sequence length="77" mass="9108">MENWVEKSITIRKRNRAMRSLISERCIRIFLVFLEESLTSSISDAGTYNNVKNLIFDMQTFDHEESCDQHTQLQLLI</sequence>
<evidence type="ECO:0000313" key="1">
    <source>
        <dbReference type="Proteomes" id="UP000887565"/>
    </source>
</evidence>
<keyword evidence="1" id="KW-1185">Reference proteome</keyword>
<dbReference type="Proteomes" id="UP000887565">
    <property type="component" value="Unplaced"/>
</dbReference>
<name>A0A915KPP4_ROMCU</name>
<evidence type="ECO:0000313" key="2">
    <source>
        <dbReference type="WBParaSite" id="nRc.2.0.1.t40857-RA"/>
    </source>
</evidence>
<accession>A0A915KPP4</accession>
<protein>
    <submittedName>
        <fullName evidence="2">Uncharacterized protein</fullName>
    </submittedName>
</protein>
<organism evidence="1 2">
    <name type="scientific">Romanomermis culicivorax</name>
    <name type="common">Nematode worm</name>
    <dbReference type="NCBI Taxonomy" id="13658"/>
    <lineage>
        <taxon>Eukaryota</taxon>
        <taxon>Metazoa</taxon>
        <taxon>Ecdysozoa</taxon>
        <taxon>Nematoda</taxon>
        <taxon>Enoplea</taxon>
        <taxon>Dorylaimia</taxon>
        <taxon>Mermithida</taxon>
        <taxon>Mermithoidea</taxon>
        <taxon>Mermithidae</taxon>
        <taxon>Romanomermis</taxon>
    </lineage>
</organism>
<proteinExistence type="predicted"/>